<dbReference type="EMBL" id="CP159218">
    <property type="protein sequence ID" value="XCG64217.1"/>
    <property type="molecule type" value="Genomic_DNA"/>
</dbReference>
<evidence type="ECO:0000256" key="5">
    <source>
        <dbReference type="PIRSR" id="PIRSR017617-1"/>
    </source>
</evidence>
<proteinExistence type="inferred from homology"/>
<name>A0AAU8DPK3_9ACTN</name>
<protein>
    <submittedName>
        <fullName evidence="8">GntG family PLP-dependent aldolase</fullName>
    </submittedName>
</protein>
<dbReference type="AlphaFoldDB" id="A0AAU8DPK3"/>
<keyword evidence="3" id="KW-0663">Pyridoxal phosphate</keyword>
<gene>
    <name evidence="8" type="ORF">ABLG96_02385</name>
</gene>
<feature type="domain" description="Aromatic amino acid beta-eliminating lyase/threonine aldolase" evidence="7">
    <location>
        <begin position="40"/>
        <end position="324"/>
    </location>
</feature>
<feature type="region of interest" description="Disordered" evidence="6">
    <location>
        <begin position="1"/>
        <end position="33"/>
    </location>
</feature>
<dbReference type="RefSeq" id="WP_353649830.1">
    <property type="nucleotide sequence ID" value="NZ_CP159218.1"/>
</dbReference>
<reference evidence="8" key="1">
    <citation type="submission" date="2024-05" db="EMBL/GenBank/DDBJ databases">
        <authorList>
            <person name="Cai S.Y."/>
            <person name="Jin L.M."/>
            <person name="Li H.R."/>
        </authorList>
    </citation>
    <scope>NUCLEOTIDE SEQUENCE</scope>
    <source>
        <strain evidence="8">A5-74</strain>
    </source>
</reference>
<dbReference type="InterPro" id="IPR023603">
    <property type="entry name" value="Low_specificity_L-TA-like"/>
</dbReference>
<comment type="similarity">
    <text evidence="2">Belongs to the threonine aldolase family.</text>
</comment>
<feature type="modified residue" description="N6-(pyridoxal phosphate)lysine" evidence="5">
    <location>
        <position position="239"/>
    </location>
</feature>
<evidence type="ECO:0000259" key="7">
    <source>
        <dbReference type="Pfam" id="PF01212"/>
    </source>
</evidence>
<dbReference type="PIRSF" id="PIRSF017617">
    <property type="entry name" value="Thr_aldolase"/>
    <property type="match status" value="1"/>
</dbReference>
<dbReference type="GO" id="GO:0006567">
    <property type="term" value="P:L-threonine catabolic process"/>
    <property type="evidence" value="ECO:0007669"/>
    <property type="project" value="TreeGrafter"/>
</dbReference>
<evidence type="ECO:0000256" key="4">
    <source>
        <dbReference type="ARBA" id="ARBA00023239"/>
    </source>
</evidence>
<keyword evidence="4" id="KW-0456">Lyase</keyword>
<dbReference type="FunFam" id="3.40.640.10:FF:000030">
    <property type="entry name" value="Low-specificity L-threonine aldolase"/>
    <property type="match status" value="1"/>
</dbReference>
<dbReference type="GO" id="GO:0005829">
    <property type="term" value="C:cytosol"/>
    <property type="evidence" value="ECO:0007669"/>
    <property type="project" value="TreeGrafter"/>
</dbReference>
<evidence type="ECO:0000256" key="1">
    <source>
        <dbReference type="ARBA" id="ARBA00001933"/>
    </source>
</evidence>
<dbReference type="NCBIfam" id="NF041359">
    <property type="entry name" value="GntG_guanitoxin"/>
    <property type="match status" value="1"/>
</dbReference>
<dbReference type="PANTHER" id="PTHR48097:SF9">
    <property type="entry name" value="L-THREONINE ALDOLASE"/>
    <property type="match status" value="1"/>
</dbReference>
<organism evidence="8">
    <name type="scientific">Nakamurella sp. A5-74</name>
    <dbReference type="NCBI Taxonomy" id="3158264"/>
    <lineage>
        <taxon>Bacteria</taxon>
        <taxon>Bacillati</taxon>
        <taxon>Actinomycetota</taxon>
        <taxon>Actinomycetes</taxon>
        <taxon>Nakamurellales</taxon>
        <taxon>Nakamurellaceae</taxon>
        <taxon>Nakamurella</taxon>
    </lineage>
</organism>
<dbReference type="InterPro" id="IPR015421">
    <property type="entry name" value="PyrdxlP-dep_Trfase_major"/>
</dbReference>
<evidence type="ECO:0000256" key="3">
    <source>
        <dbReference type="ARBA" id="ARBA00022898"/>
    </source>
</evidence>
<evidence type="ECO:0000256" key="6">
    <source>
        <dbReference type="SAM" id="MobiDB-lite"/>
    </source>
</evidence>
<accession>A0AAU8DPK3</accession>
<dbReference type="InterPro" id="IPR015422">
    <property type="entry name" value="PyrdxlP-dep_Trfase_small"/>
</dbReference>
<dbReference type="SUPFAM" id="SSF53383">
    <property type="entry name" value="PLP-dependent transferases"/>
    <property type="match status" value="1"/>
</dbReference>
<dbReference type="Pfam" id="PF01212">
    <property type="entry name" value="Beta_elim_lyase"/>
    <property type="match status" value="1"/>
</dbReference>
<evidence type="ECO:0000256" key="2">
    <source>
        <dbReference type="ARBA" id="ARBA00006966"/>
    </source>
</evidence>
<comment type="cofactor">
    <cofactor evidence="1">
        <name>pyridoxal 5'-phosphate</name>
        <dbReference type="ChEBI" id="CHEBI:597326"/>
    </cofactor>
</comment>
<feature type="compositionally biased region" description="Low complexity" evidence="6">
    <location>
        <begin position="21"/>
        <end position="31"/>
    </location>
</feature>
<dbReference type="GO" id="GO:0008732">
    <property type="term" value="F:L-allo-threonine aldolase activity"/>
    <property type="evidence" value="ECO:0007669"/>
    <property type="project" value="TreeGrafter"/>
</dbReference>
<sequence>MSRSPAPEETVLSTTSKSSRPAEPAAAPAFPGTTRSRIVELRSDTFTLPTERMRAVMGAAEVGNDDYGEDPTVTGLEETAAALLGKRAACLMPSGTMANLTAILVHCPRGSSLIAGIESDIHLYEGRGAATLGGVAYQAVPHATDGGFDADALAAVLPEDWDDPQFSRPSLLCLENPHNRAGGVITPPHRVGAAISFARTHGMAVHLDGARIFNAAVATGRSVADLAADCDSVQFCLSKGLGAPVGSMLAGSVEFITAARRWRKVLGGSMRQAGIVAAAGLLAITEMVDRLADDHRRAAWLGDTVAELPGISLVATPQTNVVLFALDGADRAPAVIAAAAERGVRLLDFGRGRIRATTHLDVTDDDIEIAAAVLQEVLR</sequence>
<dbReference type="InterPro" id="IPR001597">
    <property type="entry name" value="ArAA_b-elim_lyase/Thr_aldolase"/>
</dbReference>
<dbReference type="Gene3D" id="3.90.1150.10">
    <property type="entry name" value="Aspartate Aminotransferase, domain 1"/>
    <property type="match status" value="1"/>
</dbReference>
<dbReference type="InterPro" id="IPR015424">
    <property type="entry name" value="PyrdxlP-dep_Trfase"/>
</dbReference>
<dbReference type="Gene3D" id="3.40.640.10">
    <property type="entry name" value="Type I PLP-dependent aspartate aminotransferase-like (Major domain)"/>
    <property type="match status" value="1"/>
</dbReference>
<evidence type="ECO:0000313" key="8">
    <source>
        <dbReference type="EMBL" id="XCG64217.1"/>
    </source>
</evidence>
<dbReference type="GO" id="GO:0006545">
    <property type="term" value="P:glycine biosynthetic process"/>
    <property type="evidence" value="ECO:0007669"/>
    <property type="project" value="TreeGrafter"/>
</dbReference>
<dbReference type="PANTHER" id="PTHR48097">
    <property type="entry name" value="L-THREONINE ALDOLASE-RELATED"/>
    <property type="match status" value="1"/>
</dbReference>